<proteinExistence type="predicted"/>
<evidence type="ECO:0000313" key="1">
    <source>
        <dbReference type="EMBL" id="GAF97076.1"/>
    </source>
</evidence>
<comment type="caution">
    <text evidence="1">The sequence shown here is derived from an EMBL/GenBank/DDBJ whole genome shotgun (WGS) entry which is preliminary data.</text>
</comment>
<dbReference type="EMBL" id="BARS01010760">
    <property type="protein sequence ID" value="GAF97076.1"/>
    <property type="molecule type" value="Genomic_DNA"/>
</dbReference>
<organism evidence="1">
    <name type="scientific">marine sediment metagenome</name>
    <dbReference type="NCBI Taxonomy" id="412755"/>
    <lineage>
        <taxon>unclassified sequences</taxon>
        <taxon>metagenomes</taxon>
        <taxon>ecological metagenomes</taxon>
    </lineage>
</organism>
<sequence>MEDGVSDSVSASVEIAIGDSEARLMVLLLSDSNSDSGVLLVAAPPPPQLSLMPLGPSIS</sequence>
<gene>
    <name evidence="1" type="ORF">S01H1_19825</name>
</gene>
<reference evidence="1" key="1">
    <citation type="journal article" date="2014" name="Front. Microbiol.">
        <title>High frequency of phylogenetically diverse reductive dehalogenase-homologous genes in deep subseafloor sedimentary metagenomes.</title>
        <authorList>
            <person name="Kawai M."/>
            <person name="Futagami T."/>
            <person name="Toyoda A."/>
            <person name="Takaki Y."/>
            <person name="Nishi S."/>
            <person name="Hori S."/>
            <person name="Arai W."/>
            <person name="Tsubouchi T."/>
            <person name="Morono Y."/>
            <person name="Uchiyama I."/>
            <person name="Ito T."/>
            <person name="Fujiyama A."/>
            <person name="Inagaki F."/>
            <person name="Takami H."/>
        </authorList>
    </citation>
    <scope>NUCLEOTIDE SEQUENCE</scope>
    <source>
        <strain evidence="1">Expedition CK06-06</strain>
    </source>
</reference>
<dbReference type="AlphaFoldDB" id="X0UCP0"/>
<accession>X0UCP0</accession>
<name>X0UCP0_9ZZZZ</name>
<feature type="non-terminal residue" evidence="1">
    <location>
        <position position="59"/>
    </location>
</feature>
<protein>
    <submittedName>
        <fullName evidence="1">Uncharacterized protein</fullName>
    </submittedName>
</protein>